<evidence type="ECO:0008006" key="3">
    <source>
        <dbReference type="Google" id="ProtNLM"/>
    </source>
</evidence>
<name>E3SI41_9CAUD</name>
<dbReference type="Proteomes" id="UP000006523">
    <property type="component" value="Segment"/>
</dbReference>
<dbReference type="Gene3D" id="2.60.120.620">
    <property type="entry name" value="q2cbj1_9rhob like domain"/>
    <property type="match status" value="1"/>
</dbReference>
<protein>
    <recommendedName>
        <fullName evidence="3">2OG-Fe(II) oxygenase</fullName>
    </recommendedName>
</protein>
<evidence type="ECO:0000313" key="1">
    <source>
        <dbReference type="EMBL" id="ADO97316.1"/>
    </source>
</evidence>
<gene>
    <name evidence="1" type="ORF">SSM1_034</name>
</gene>
<keyword evidence="2" id="KW-1185">Reference proteome</keyword>
<accession>E3SI41</accession>
<organism evidence="1 2">
    <name type="scientific">Synechococcus phage S-SM1</name>
    <dbReference type="NCBI Taxonomy" id="444859"/>
    <lineage>
        <taxon>Viruses</taxon>
        <taxon>Duplodnaviria</taxon>
        <taxon>Heunggongvirae</taxon>
        <taxon>Uroviricota</taxon>
        <taxon>Caudoviricetes</taxon>
        <taxon>Pantevenvirales</taxon>
        <taxon>Kyanoviridae</taxon>
        <taxon>Thetisvirus</taxon>
        <taxon>Thetisvirus ssm1</taxon>
    </lineage>
</organism>
<dbReference type="Pfam" id="PF13759">
    <property type="entry name" value="2OG-FeII_Oxy_5"/>
    <property type="match status" value="1"/>
</dbReference>
<dbReference type="KEGG" id="vg:10327594"/>
<sequence length="184" mass="21055">MNVFPMFATPLGWTMLEGIDDDALIEYSKKFLIYDDGEAAHSLRGEYIDVSSPLGPLAAQVVECANYMHKKTELKGELEIRYAWCNYSNHKDITKPHTHVGCHLVAIYYPQASDVEITFINPLSCMENLIAPDLIESYNEYNQPQKWVRPEKGMLLIHPAWVTHYVRSTPSERMSIAFDLTISK</sequence>
<evidence type="ECO:0000313" key="2">
    <source>
        <dbReference type="Proteomes" id="UP000006523"/>
    </source>
</evidence>
<dbReference type="GeneID" id="10327594"/>
<dbReference type="InterPro" id="IPR012668">
    <property type="entry name" value="CHP02466"/>
</dbReference>
<dbReference type="RefSeq" id="YP_004322925.1">
    <property type="nucleotide sequence ID" value="NC_015282.1"/>
</dbReference>
<proteinExistence type="predicted"/>
<dbReference type="EMBL" id="GU071094">
    <property type="protein sequence ID" value="ADO97316.1"/>
    <property type="molecule type" value="Genomic_DNA"/>
</dbReference>
<reference evidence="1 2" key="1">
    <citation type="journal article" date="2010" name="Environ. Microbiol.">
        <title>Genomic analysis of oceanic cyanobacterial myoviruses compared with T4-like myoviruses from diverse hosts and environments.</title>
        <authorList>
            <person name="Sullivan M.B."/>
            <person name="Huang K.H."/>
            <person name="Ignacio-Espinoza J.C."/>
            <person name="Berlin A.M."/>
            <person name="Kelly L."/>
            <person name="Weigele P.R."/>
            <person name="DeFrancesco A.S."/>
            <person name="Kern S.E."/>
            <person name="Thompson L.R."/>
            <person name="Young S."/>
            <person name="Yandava C."/>
            <person name="Fu R."/>
            <person name="Krastins B."/>
            <person name="Chase M."/>
            <person name="Sarracino D."/>
            <person name="Osburne M.S."/>
            <person name="Henn M.R."/>
            <person name="Chisholm S.W."/>
        </authorList>
    </citation>
    <scope>NUCLEOTIDE SEQUENCE [LARGE SCALE GENOMIC DNA]</scope>
    <source>
        <strain evidence="1">6501-1</strain>
    </source>
</reference>